<dbReference type="InterPro" id="IPR013096">
    <property type="entry name" value="Cupin_2"/>
</dbReference>
<evidence type="ECO:0000259" key="2">
    <source>
        <dbReference type="Pfam" id="PF07883"/>
    </source>
</evidence>
<dbReference type="PANTHER" id="PTHR38599:SF1">
    <property type="entry name" value="CUPIN DOMAIN PROTEIN (AFU_ORTHOLOGUE AFUA_3G13620)"/>
    <property type="match status" value="1"/>
</dbReference>
<dbReference type="SUPFAM" id="SSF51182">
    <property type="entry name" value="RmlC-like cupins"/>
    <property type="match status" value="1"/>
</dbReference>
<dbReference type="Gene3D" id="2.60.120.10">
    <property type="entry name" value="Jelly Rolls"/>
    <property type="match status" value="1"/>
</dbReference>
<dbReference type="Pfam" id="PF07883">
    <property type="entry name" value="Cupin_2"/>
    <property type="match status" value="1"/>
</dbReference>
<gene>
    <name evidence="3" type="ORF">J2W55_003625</name>
</gene>
<dbReference type="InterPro" id="IPR011051">
    <property type="entry name" value="RmlC_Cupin_sf"/>
</dbReference>
<name>A0ABU1TEJ5_9SPHI</name>
<feature type="domain" description="Cupin type-2" evidence="2">
    <location>
        <begin position="55"/>
        <end position="124"/>
    </location>
</feature>
<feature type="signal peptide" evidence="1">
    <location>
        <begin position="1"/>
        <end position="21"/>
    </location>
</feature>
<dbReference type="PANTHER" id="PTHR38599">
    <property type="entry name" value="CUPIN DOMAIN PROTEIN (AFU_ORTHOLOGUE AFUA_3G13620)"/>
    <property type="match status" value="1"/>
</dbReference>
<accession>A0ABU1TEJ5</accession>
<evidence type="ECO:0000313" key="4">
    <source>
        <dbReference type="Proteomes" id="UP001247620"/>
    </source>
</evidence>
<keyword evidence="1" id="KW-0732">Signal</keyword>
<keyword evidence="4" id="KW-1185">Reference proteome</keyword>
<comment type="caution">
    <text evidence="3">The sequence shown here is derived from an EMBL/GenBank/DDBJ whole genome shotgun (WGS) entry which is preliminary data.</text>
</comment>
<reference evidence="3 4" key="1">
    <citation type="submission" date="2023-07" db="EMBL/GenBank/DDBJ databases">
        <title>Sorghum-associated microbial communities from plants grown in Nebraska, USA.</title>
        <authorList>
            <person name="Schachtman D."/>
        </authorList>
    </citation>
    <scope>NUCLEOTIDE SEQUENCE [LARGE SCALE GENOMIC DNA]</scope>
    <source>
        <strain evidence="3 4">3262</strain>
    </source>
</reference>
<proteinExistence type="predicted"/>
<dbReference type="RefSeq" id="WP_310098632.1">
    <property type="nucleotide sequence ID" value="NZ_JAVDUU010000003.1"/>
</dbReference>
<evidence type="ECO:0000313" key="3">
    <source>
        <dbReference type="EMBL" id="MDR6943772.1"/>
    </source>
</evidence>
<dbReference type="EMBL" id="JAVDUU010000003">
    <property type="protein sequence ID" value="MDR6943772.1"/>
    <property type="molecule type" value="Genomic_DNA"/>
</dbReference>
<organism evidence="3 4">
    <name type="scientific">Mucilaginibacter pocheonensis</name>
    <dbReference type="NCBI Taxonomy" id="398050"/>
    <lineage>
        <taxon>Bacteria</taxon>
        <taxon>Pseudomonadati</taxon>
        <taxon>Bacteroidota</taxon>
        <taxon>Sphingobacteriia</taxon>
        <taxon>Sphingobacteriales</taxon>
        <taxon>Sphingobacteriaceae</taxon>
        <taxon>Mucilaginibacter</taxon>
    </lineage>
</organism>
<dbReference type="InterPro" id="IPR014710">
    <property type="entry name" value="RmlC-like_jellyroll"/>
</dbReference>
<evidence type="ECO:0000256" key="1">
    <source>
        <dbReference type="SAM" id="SignalP"/>
    </source>
</evidence>
<sequence>MKKIVLATMAIVGLLITSTKAQTGHVEATKTPPQVIFTKLLNTPSLKNQEFKMVLVTFQPGEIGAPHRHPIPTFAYVIEGEFESTFNGKTHHYKAGDAFYEEPNLVHGQTKTLGDKPVKLLAIFIGDKGKPFIEPAK</sequence>
<protein>
    <submittedName>
        <fullName evidence="3">Quercetin dioxygenase-like cupin family protein</fullName>
    </submittedName>
</protein>
<dbReference type="Proteomes" id="UP001247620">
    <property type="component" value="Unassembled WGS sequence"/>
</dbReference>
<feature type="chain" id="PRO_5045136532" evidence="1">
    <location>
        <begin position="22"/>
        <end position="137"/>
    </location>
</feature>